<dbReference type="PATRIC" id="fig|1141662.3.peg.766"/>
<evidence type="ECO:0000313" key="2">
    <source>
        <dbReference type="Proteomes" id="UP000009336"/>
    </source>
</evidence>
<dbReference type="AlphaFoldDB" id="K8WTQ4"/>
<dbReference type="RefSeq" id="WP_008910800.1">
    <property type="nucleotide sequence ID" value="NZ_KB233222.1"/>
</dbReference>
<dbReference type="HOGENOM" id="CLU_202690_0_0_6"/>
<proteinExistence type="predicted"/>
<accession>K8WTQ4</accession>
<name>K8WTQ4_9GAMM</name>
<reference evidence="1 2" key="1">
    <citation type="journal article" date="2012" name="BMC Genomics">
        <title>Comparative genomics of bacteria in the genus Providencia isolated from wild Drosophila melanogaster.</title>
        <authorList>
            <person name="Galac M.R."/>
            <person name="Lazzaro B.P."/>
        </authorList>
    </citation>
    <scope>NUCLEOTIDE SEQUENCE [LARGE SCALE GENOMIC DNA]</scope>
    <source>
        <strain evidence="1 2">DSM 19968</strain>
    </source>
</reference>
<evidence type="ECO:0000313" key="1">
    <source>
        <dbReference type="EMBL" id="EKT63953.1"/>
    </source>
</evidence>
<dbReference type="OrthoDB" id="6456284at2"/>
<comment type="caution">
    <text evidence="1">The sequence shown here is derived from an EMBL/GenBank/DDBJ whole genome shotgun (WGS) entry which is preliminary data.</text>
</comment>
<organism evidence="1 2">
    <name type="scientific">Providencia burhodogranariea DSM 19968</name>
    <dbReference type="NCBI Taxonomy" id="1141662"/>
    <lineage>
        <taxon>Bacteria</taxon>
        <taxon>Pseudomonadati</taxon>
        <taxon>Pseudomonadota</taxon>
        <taxon>Gammaproteobacteria</taxon>
        <taxon>Enterobacterales</taxon>
        <taxon>Morganellaceae</taxon>
        <taxon>Providencia</taxon>
    </lineage>
</organism>
<sequence length="71" mass="7790">MGYFFAFAAGPGGRGCRIDDYGAAVCVKNLPFNLSSFFSAYRQMQSLPSNYRLSRLNNTQSKVMGGLCHAK</sequence>
<dbReference type="Proteomes" id="UP000009336">
    <property type="component" value="Unassembled WGS sequence"/>
</dbReference>
<dbReference type="EMBL" id="AKKL01000012">
    <property type="protein sequence ID" value="EKT63953.1"/>
    <property type="molecule type" value="Genomic_DNA"/>
</dbReference>
<gene>
    <name evidence="1" type="ORF">OOA_03799</name>
</gene>
<protein>
    <submittedName>
        <fullName evidence="1">Uncharacterized protein</fullName>
    </submittedName>
</protein>
<dbReference type="eggNOG" id="ENOG50339XR">
    <property type="taxonomic scope" value="Bacteria"/>
</dbReference>
<keyword evidence="2" id="KW-1185">Reference proteome</keyword>